<dbReference type="PANTHER" id="PTHR30535">
    <property type="entry name" value="VITAMIN B12-BINDING PROTEIN"/>
    <property type="match status" value="1"/>
</dbReference>
<dbReference type="InterPro" id="IPR050902">
    <property type="entry name" value="ABC_Transporter_SBP"/>
</dbReference>
<evidence type="ECO:0000256" key="1">
    <source>
        <dbReference type="ARBA" id="ARBA00008814"/>
    </source>
</evidence>
<dbReference type="AlphaFoldDB" id="A0AA97GW73"/>
<accession>A0AA97GW73</accession>
<feature type="domain" description="Fe/B12 periplasmic-binding" evidence="2">
    <location>
        <begin position="51"/>
        <end position="326"/>
    </location>
</feature>
<sequence length="327" mass="34270">MFGAATAALGVAFLAACGAGVESDTVSAEGGSAVTITDCGRDLTFASTPKRVVGMMPTQTDLLLRLGLGDRLVGQAQTSVSDLPPDVAAQARNVPVLSADAPPSRETLLEVEPDLVVAPTSYEFTAEQGFADVGQIERSGAHAYIAAGGCADRRSTAKVTDVLTDIDNLGKVMRVPDAATRLADDSRRRLAAVDTAIDGRSRPTVAQLYVEGNSLTAIGAGVEADIIDRAGGANVFDPKSPEFADFFAAEINPEEIISRDPQVIVFGVTDARHEQRTRDYLQRRFGSLGAVRDGRLIAVAESDLHPGSLGNIGAVEKIARGLHPDVF</sequence>
<dbReference type="InterPro" id="IPR002491">
    <property type="entry name" value="ABC_transptr_periplasmic_BD"/>
</dbReference>
<evidence type="ECO:0000259" key="2">
    <source>
        <dbReference type="PROSITE" id="PS50983"/>
    </source>
</evidence>
<dbReference type="SUPFAM" id="SSF53807">
    <property type="entry name" value="Helical backbone' metal receptor"/>
    <property type="match status" value="1"/>
</dbReference>
<reference evidence="3" key="1">
    <citation type="submission" date="2023-06" db="EMBL/GenBank/DDBJ databases">
        <title>Gordonia sp. nov. and Pseudochrobactrum sp. nov., two species isolated from the burying beetle Nicrophorus vespilloides.</title>
        <authorList>
            <person name="Poehlein A."/>
            <person name="Guzman J."/>
            <person name="Daniel R."/>
            <person name="Vilcinskas A."/>
        </authorList>
    </citation>
    <scope>NUCLEOTIDE SEQUENCE</scope>
    <source>
        <strain evidence="3">MP11Mi</strain>
    </source>
</reference>
<dbReference type="Gene3D" id="3.40.50.1980">
    <property type="entry name" value="Nitrogenase molybdenum iron protein domain"/>
    <property type="match status" value="2"/>
</dbReference>
<dbReference type="EMBL" id="CP128986">
    <property type="protein sequence ID" value="WOC13555.1"/>
    <property type="molecule type" value="Genomic_DNA"/>
</dbReference>
<proteinExistence type="inferred from homology"/>
<dbReference type="PROSITE" id="PS50983">
    <property type="entry name" value="FE_B12_PBP"/>
    <property type="match status" value="1"/>
</dbReference>
<dbReference type="PANTHER" id="PTHR30535:SF7">
    <property type="entry name" value="IRON(III) DICITRATE-BINDING PROTEIN"/>
    <property type="match status" value="1"/>
</dbReference>
<comment type="similarity">
    <text evidence="1">Belongs to the bacterial solute-binding protein 8 family.</text>
</comment>
<evidence type="ECO:0000313" key="3">
    <source>
        <dbReference type="EMBL" id="WOC13555.1"/>
    </source>
</evidence>
<protein>
    <submittedName>
        <fullName evidence="3">Vitamin B12-binding protein</fullName>
    </submittedName>
</protein>
<dbReference type="Pfam" id="PF01497">
    <property type="entry name" value="Peripla_BP_2"/>
    <property type="match status" value="1"/>
</dbReference>
<name>A0AA97GW73_9ACTN</name>
<gene>
    <name evidence="3" type="primary">btuF_2</name>
    <name evidence="3" type="ORF">MP11Mi_26580</name>
</gene>
<organism evidence="3">
    <name type="scientific">Gordonia sp. MP11Mi</name>
    <dbReference type="NCBI Taxonomy" id="3022769"/>
    <lineage>
        <taxon>Bacteria</taxon>
        <taxon>Bacillati</taxon>
        <taxon>Actinomycetota</taxon>
        <taxon>Actinomycetes</taxon>
        <taxon>Mycobacteriales</taxon>
        <taxon>Gordoniaceae</taxon>
        <taxon>Gordonia</taxon>
    </lineage>
</organism>